<dbReference type="Proteomes" id="UP001203852">
    <property type="component" value="Unassembled WGS sequence"/>
</dbReference>
<dbReference type="GO" id="GO:0005634">
    <property type="term" value="C:nucleus"/>
    <property type="evidence" value="ECO:0007669"/>
    <property type="project" value="UniProtKB-SubCell"/>
</dbReference>
<comment type="subcellular location">
    <subcellularLocation>
        <location evidence="1">Nucleus</location>
    </subcellularLocation>
</comment>
<dbReference type="Pfam" id="PF00172">
    <property type="entry name" value="Zn_clus"/>
    <property type="match status" value="1"/>
</dbReference>
<keyword evidence="3" id="KW-0238">DNA-binding</keyword>
<keyword evidence="5" id="KW-0539">Nucleus</keyword>
<evidence type="ECO:0000256" key="4">
    <source>
        <dbReference type="ARBA" id="ARBA00023163"/>
    </source>
</evidence>
<keyword evidence="8" id="KW-1185">Reference proteome</keyword>
<dbReference type="GO" id="GO:0000981">
    <property type="term" value="F:DNA-binding transcription factor activity, RNA polymerase II-specific"/>
    <property type="evidence" value="ECO:0007669"/>
    <property type="project" value="InterPro"/>
</dbReference>
<feature type="domain" description="Zn(2)-C6 fungal-type" evidence="6">
    <location>
        <begin position="21"/>
        <end position="51"/>
    </location>
</feature>
<dbReference type="InterPro" id="IPR036864">
    <property type="entry name" value="Zn2-C6_fun-type_DNA-bd_sf"/>
</dbReference>
<evidence type="ECO:0000256" key="2">
    <source>
        <dbReference type="ARBA" id="ARBA00023015"/>
    </source>
</evidence>
<sequence>MMDVKPKRPPRPPPRLRTKTGCKVCLSRRKKCDERRPRCGACERLHLECSYRASTSASASPEPLRKVSPVLQEEAAVVQGEQRPIGSPQSTSLSFRHSGLLTQQDWNVFHYASTRFIKLLTSPDATSEFRDATLVFAVGFDVPWVMHAALAPAALHASCADLIPKEDAILYSQSALQGLRHSLESREDLSSSKESMTFLAASIFLGLFEDFYPSASSHSLTHYQAIASVLEDQAAHMPRFDIDKLSVFHRTLLDSVLYHFSTRLIFEQEIDAICASFPSQSIAKYISALEVHAHGSRNPHTILPVLGRTPPLIFLQIYQISWLSRQPPSGDGHHHALAVQCLNELDNLEKESPVVNLGVPITKDAATHSNTDIAAKLYFLASRIFVMKIINQNICTTSPPIRALLAKGFDLLQAYDGSAPCGQYICWPILILGCAACPTSRSDFVQDFHDAEEGHLASKMRGLIQRQLLEIWKTSYSGYVRRTGGALERLWRLPSFLVGTTQAQYAPDTDIEYDGLNALIFKKGLGQVQLSAEVG</sequence>
<dbReference type="PANTHER" id="PTHR37534:SF46">
    <property type="entry name" value="ZN(II)2CYS6 TRANSCRIPTION FACTOR (EUROFUNG)"/>
    <property type="match status" value="1"/>
</dbReference>
<evidence type="ECO:0000256" key="3">
    <source>
        <dbReference type="ARBA" id="ARBA00023125"/>
    </source>
</evidence>
<dbReference type="GO" id="GO:0008270">
    <property type="term" value="F:zinc ion binding"/>
    <property type="evidence" value="ECO:0007669"/>
    <property type="project" value="InterPro"/>
</dbReference>
<evidence type="ECO:0000313" key="7">
    <source>
        <dbReference type="EMBL" id="KAI1609188.1"/>
    </source>
</evidence>
<proteinExistence type="predicted"/>
<keyword evidence="2" id="KW-0805">Transcription regulation</keyword>
<dbReference type="GO" id="GO:0003677">
    <property type="term" value="F:DNA binding"/>
    <property type="evidence" value="ECO:0007669"/>
    <property type="project" value="UniProtKB-KW"/>
</dbReference>
<dbReference type="EMBL" id="MU404361">
    <property type="protein sequence ID" value="KAI1609188.1"/>
    <property type="molecule type" value="Genomic_DNA"/>
</dbReference>
<evidence type="ECO:0000313" key="8">
    <source>
        <dbReference type="Proteomes" id="UP001203852"/>
    </source>
</evidence>
<keyword evidence="4" id="KW-0804">Transcription</keyword>
<protein>
    <submittedName>
        <fullName evidence="7">Fungal-specific transcription factor domain-containing protein</fullName>
    </submittedName>
</protein>
<dbReference type="SMART" id="SM00066">
    <property type="entry name" value="GAL4"/>
    <property type="match status" value="1"/>
</dbReference>
<comment type="caution">
    <text evidence="7">The sequence shown here is derived from an EMBL/GenBank/DDBJ whole genome shotgun (WGS) entry which is preliminary data.</text>
</comment>
<dbReference type="InterPro" id="IPR001138">
    <property type="entry name" value="Zn2Cys6_DnaBD"/>
</dbReference>
<evidence type="ECO:0000256" key="1">
    <source>
        <dbReference type="ARBA" id="ARBA00004123"/>
    </source>
</evidence>
<dbReference type="SUPFAM" id="SSF57701">
    <property type="entry name" value="Zn2/Cys6 DNA-binding domain"/>
    <property type="match status" value="1"/>
</dbReference>
<dbReference type="CDD" id="cd00067">
    <property type="entry name" value="GAL4"/>
    <property type="match status" value="1"/>
</dbReference>
<name>A0AAN6I9H4_9EURO</name>
<dbReference type="AlphaFoldDB" id="A0AAN6I9H4"/>
<organism evidence="7 8">
    <name type="scientific">Exophiala viscosa</name>
    <dbReference type="NCBI Taxonomy" id="2486360"/>
    <lineage>
        <taxon>Eukaryota</taxon>
        <taxon>Fungi</taxon>
        <taxon>Dikarya</taxon>
        <taxon>Ascomycota</taxon>
        <taxon>Pezizomycotina</taxon>
        <taxon>Eurotiomycetes</taxon>
        <taxon>Chaetothyriomycetidae</taxon>
        <taxon>Chaetothyriales</taxon>
        <taxon>Herpotrichiellaceae</taxon>
        <taxon>Exophiala</taxon>
    </lineage>
</organism>
<gene>
    <name evidence="7" type="ORF">EDD36DRAFT_85910</name>
</gene>
<dbReference type="InterPro" id="IPR021858">
    <property type="entry name" value="Fun_TF"/>
</dbReference>
<evidence type="ECO:0000259" key="6">
    <source>
        <dbReference type="PROSITE" id="PS50048"/>
    </source>
</evidence>
<dbReference type="Pfam" id="PF11951">
    <property type="entry name" value="Fungal_trans_2"/>
    <property type="match status" value="1"/>
</dbReference>
<reference evidence="7" key="1">
    <citation type="journal article" date="2022" name="bioRxiv">
        <title>Deciphering the potential niche of two novel black yeast fungi from a biological soil crust based on their genomes, phenotypes, and melanin regulation.</title>
        <authorList>
            <consortium name="DOE Joint Genome Institute"/>
            <person name="Carr E.C."/>
            <person name="Barton Q."/>
            <person name="Grambo S."/>
            <person name="Sullivan M."/>
            <person name="Renfro C.M."/>
            <person name="Kuo A."/>
            <person name="Pangilinan J."/>
            <person name="Lipzen A."/>
            <person name="Keymanesh K."/>
            <person name="Savage E."/>
            <person name="Barry K."/>
            <person name="Grigoriev I.V."/>
            <person name="Riekhof W.R."/>
            <person name="Harris S.S."/>
        </authorList>
    </citation>
    <scope>NUCLEOTIDE SEQUENCE</scope>
    <source>
        <strain evidence="7">JF 03-4F</strain>
    </source>
</reference>
<dbReference type="PROSITE" id="PS50048">
    <property type="entry name" value="ZN2_CY6_FUNGAL_2"/>
    <property type="match status" value="1"/>
</dbReference>
<dbReference type="PANTHER" id="PTHR37534">
    <property type="entry name" value="TRANSCRIPTIONAL ACTIVATOR PROTEIN UGA3"/>
    <property type="match status" value="1"/>
</dbReference>
<dbReference type="Gene3D" id="4.10.240.10">
    <property type="entry name" value="Zn(2)-C6 fungal-type DNA-binding domain"/>
    <property type="match status" value="1"/>
</dbReference>
<evidence type="ECO:0000256" key="5">
    <source>
        <dbReference type="ARBA" id="ARBA00023242"/>
    </source>
</evidence>
<accession>A0AAN6I9H4</accession>